<comment type="caution">
    <text evidence="1">The sequence shown here is derived from an EMBL/GenBank/DDBJ whole genome shotgun (WGS) entry which is preliminary data.</text>
</comment>
<reference evidence="1" key="1">
    <citation type="submission" date="2016-10" db="EMBL/GenBank/DDBJ databases">
        <title>Sequence of Gallionella enrichment culture.</title>
        <authorList>
            <person name="Poehlein A."/>
            <person name="Muehling M."/>
            <person name="Daniel R."/>
        </authorList>
    </citation>
    <scope>NUCLEOTIDE SEQUENCE</scope>
</reference>
<dbReference type="Gene3D" id="1.25.40.10">
    <property type="entry name" value="Tetratricopeptide repeat domain"/>
    <property type="match status" value="1"/>
</dbReference>
<sequence>MTAALCWRGAGDATRARAALQRARTLAASFTAVEQLPLDLLDGDLLLDAAQENAALQLAQRLRVLAPASRAALHLQARALLAMPRSPATLDFLRQQTVLHPHDVDLWRWRAQAEAAAGKGAAQHRATAEAYALQGNLEGAIVQLKIAQTTPDTDYFEASIVDARLNLFKQRLARDKILDKMIPQ</sequence>
<protein>
    <submittedName>
        <fullName evidence="1">Beta-barrel assembly-enhancing protease</fullName>
    </submittedName>
</protein>
<organism evidence="1">
    <name type="scientific">mine drainage metagenome</name>
    <dbReference type="NCBI Taxonomy" id="410659"/>
    <lineage>
        <taxon>unclassified sequences</taxon>
        <taxon>metagenomes</taxon>
        <taxon>ecological metagenomes</taxon>
    </lineage>
</organism>
<keyword evidence="1" id="KW-0645">Protease</keyword>
<accession>A0A1J5PU22</accession>
<name>A0A1J5PU22_9ZZZZ</name>
<dbReference type="GO" id="GO:0008233">
    <property type="term" value="F:peptidase activity"/>
    <property type="evidence" value="ECO:0007669"/>
    <property type="project" value="UniProtKB-KW"/>
</dbReference>
<dbReference type="GO" id="GO:0006508">
    <property type="term" value="P:proteolysis"/>
    <property type="evidence" value="ECO:0007669"/>
    <property type="project" value="UniProtKB-KW"/>
</dbReference>
<gene>
    <name evidence="1" type="primary">bepA_79</name>
    <name evidence="1" type="ORF">GALL_496150</name>
</gene>
<proteinExistence type="predicted"/>
<dbReference type="EMBL" id="MLJW01005106">
    <property type="protein sequence ID" value="OIQ68787.1"/>
    <property type="molecule type" value="Genomic_DNA"/>
</dbReference>
<dbReference type="InterPro" id="IPR011990">
    <property type="entry name" value="TPR-like_helical_dom_sf"/>
</dbReference>
<keyword evidence="1" id="KW-0378">Hydrolase</keyword>
<dbReference type="AlphaFoldDB" id="A0A1J5PU22"/>
<evidence type="ECO:0000313" key="1">
    <source>
        <dbReference type="EMBL" id="OIQ68787.1"/>
    </source>
</evidence>
<dbReference type="SUPFAM" id="SSF48452">
    <property type="entry name" value="TPR-like"/>
    <property type="match status" value="1"/>
</dbReference>